<dbReference type="Gene3D" id="1.10.3720.10">
    <property type="entry name" value="MetI-like"/>
    <property type="match status" value="1"/>
</dbReference>
<keyword evidence="3" id="KW-1003">Cell membrane</keyword>
<dbReference type="GO" id="GO:0015416">
    <property type="term" value="F:ABC-type phosphonate transporter activity"/>
    <property type="evidence" value="ECO:0007669"/>
    <property type="project" value="InterPro"/>
</dbReference>
<reference evidence="9 10" key="1">
    <citation type="submission" date="2016-06" db="EMBL/GenBank/DDBJ databases">
        <authorList>
            <person name="Kjaerup R.B."/>
            <person name="Dalgaard T.S."/>
            <person name="Juul-Madsen H.R."/>
        </authorList>
    </citation>
    <scope>NUCLEOTIDE SEQUENCE [LARGE SCALE GENOMIC DNA]</scope>
    <source>
        <strain evidence="9">2</strain>
    </source>
</reference>
<feature type="transmembrane region" description="Helical" evidence="7">
    <location>
        <begin position="74"/>
        <end position="100"/>
    </location>
</feature>
<dbReference type="AlphaFoldDB" id="A0A1A8XKU7"/>
<dbReference type="InterPro" id="IPR035906">
    <property type="entry name" value="MetI-like_sf"/>
</dbReference>
<keyword evidence="10" id="KW-1185">Reference proteome</keyword>
<evidence type="ECO:0000256" key="1">
    <source>
        <dbReference type="ARBA" id="ARBA00004651"/>
    </source>
</evidence>
<dbReference type="PANTHER" id="PTHR30043">
    <property type="entry name" value="PHOSPHONATES TRANSPORT SYSTEM PERMEASE PROTEIN"/>
    <property type="match status" value="1"/>
</dbReference>
<feature type="transmembrane region" description="Helical" evidence="7">
    <location>
        <begin position="244"/>
        <end position="264"/>
    </location>
</feature>
<evidence type="ECO:0000313" key="10">
    <source>
        <dbReference type="Proteomes" id="UP000199600"/>
    </source>
</evidence>
<dbReference type="SUPFAM" id="SSF161098">
    <property type="entry name" value="MetI-like"/>
    <property type="match status" value="1"/>
</dbReference>
<dbReference type="GO" id="GO:0005886">
    <property type="term" value="C:plasma membrane"/>
    <property type="evidence" value="ECO:0007669"/>
    <property type="project" value="UniProtKB-SubCell"/>
</dbReference>
<evidence type="ECO:0000256" key="7">
    <source>
        <dbReference type="RuleBase" id="RU363032"/>
    </source>
</evidence>
<dbReference type="NCBIfam" id="TIGR01097">
    <property type="entry name" value="PhnE"/>
    <property type="match status" value="1"/>
</dbReference>
<evidence type="ECO:0000256" key="5">
    <source>
        <dbReference type="ARBA" id="ARBA00022989"/>
    </source>
</evidence>
<comment type="subcellular location">
    <subcellularLocation>
        <location evidence="1 7">Cell membrane</location>
        <topology evidence="1 7">Multi-pass membrane protein</topology>
    </subcellularLocation>
</comment>
<keyword evidence="6 7" id="KW-0472">Membrane</keyword>
<evidence type="ECO:0000256" key="6">
    <source>
        <dbReference type="ARBA" id="ARBA00023136"/>
    </source>
</evidence>
<keyword evidence="4 7" id="KW-0812">Transmembrane</keyword>
<feature type="domain" description="ABC transmembrane type-1" evidence="8">
    <location>
        <begin position="78"/>
        <end position="261"/>
    </location>
</feature>
<keyword evidence="2 7" id="KW-0813">Transport</keyword>
<dbReference type="Pfam" id="PF00528">
    <property type="entry name" value="BPD_transp_1"/>
    <property type="match status" value="1"/>
</dbReference>
<dbReference type="PANTHER" id="PTHR30043:SF1">
    <property type="entry name" value="ABC TRANSPORT SYSTEM PERMEASE PROTEIN P69"/>
    <property type="match status" value="1"/>
</dbReference>
<feature type="transmembrane region" description="Helical" evidence="7">
    <location>
        <begin position="213"/>
        <end position="232"/>
    </location>
</feature>
<dbReference type="EMBL" id="FLQY01000076">
    <property type="protein sequence ID" value="SBT05770.1"/>
    <property type="molecule type" value="Genomic_DNA"/>
</dbReference>
<evidence type="ECO:0000256" key="2">
    <source>
        <dbReference type="ARBA" id="ARBA00022448"/>
    </source>
</evidence>
<name>A0A1A8XKU7_9RHOO</name>
<accession>A0A1A8XKU7</accession>
<dbReference type="RefSeq" id="WP_186410274.1">
    <property type="nucleotide sequence ID" value="NZ_FLQY01000076.1"/>
</dbReference>
<protein>
    <submittedName>
        <fullName evidence="9">ABC phosphonate permease</fullName>
    </submittedName>
</protein>
<evidence type="ECO:0000259" key="8">
    <source>
        <dbReference type="PROSITE" id="PS50928"/>
    </source>
</evidence>
<evidence type="ECO:0000313" key="9">
    <source>
        <dbReference type="EMBL" id="SBT05770.1"/>
    </source>
</evidence>
<feature type="transmembrane region" description="Helical" evidence="7">
    <location>
        <begin position="130"/>
        <end position="153"/>
    </location>
</feature>
<comment type="similarity">
    <text evidence="7">Belongs to the binding-protein-dependent transport system permease family.</text>
</comment>
<sequence length="269" mass="29388">MNTNDLKLVRPPASPLPPKPRNPAPVWVAAVVAILWLIVLDLDISFEELAYGVDDIAEYFSRYRQPDFTHLSRYLSLMGITLATALWGTVLAMLVAVFLAPFAARNFSPHPAAYRIVRETLNFMRAMPDLLLALIFVAALGLGPLPGALALGVHTAGFLGKFFAESLERVDQGIYEGVASTGANFPQMVMYAGWPSIMREALGYLLYILDRNVRMASVLGLVGAGGIGLALHDTLRLFDYGQSAALILVILATILLIDYASAWLRRRLG</sequence>
<dbReference type="PROSITE" id="PS50928">
    <property type="entry name" value="ABC_TM1"/>
    <property type="match status" value="1"/>
</dbReference>
<gene>
    <name evidence="9" type="ORF">PROAA_1670012</name>
</gene>
<organism evidence="9 10">
    <name type="scientific">Candidatus Propionivibrio aalborgensis</name>
    <dbReference type="NCBI Taxonomy" id="1860101"/>
    <lineage>
        <taxon>Bacteria</taxon>
        <taxon>Pseudomonadati</taxon>
        <taxon>Pseudomonadota</taxon>
        <taxon>Betaproteobacteria</taxon>
        <taxon>Rhodocyclales</taxon>
        <taxon>Rhodocyclaceae</taxon>
        <taxon>Propionivibrio</taxon>
    </lineage>
</organism>
<evidence type="ECO:0000256" key="3">
    <source>
        <dbReference type="ARBA" id="ARBA00022475"/>
    </source>
</evidence>
<dbReference type="Proteomes" id="UP000199600">
    <property type="component" value="Unassembled WGS sequence"/>
</dbReference>
<evidence type="ECO:0000256" key="4">
    <source>
        <dbReference type="ARBA" id="ARBA00022692"/>
    </source>
</evidence>
<feature type="transmembrane region" description="Helical" evidence="7">
    <location>
        <begin position="24"/>
        <end position="42"/>
    </location>
</feature>
<dbReference type="InterPro" id="IPR000515">
    <property type="entry name" value="MetI-like"/>
</dbReference>
<keyword evidence="5 7" id="KW-1133">Transmembrane helix</keyword>
<dbReference type="InterPro" id="IPR005769">
    <property type="entry name" value="PhnE/PtxC"/>
</dbReference>
<proteinExistence type="inferred from homology"/>